<dbReference type="EMBL" id="BOOJ01000087">
    <property type="protein sequence ID" value="GIH97547.1"/>
    <property type="molecule type" value="Genomic_DNA"/>
</dbReference>
<sequence>MMIRVRESRNGTRQPQAWIRKRVRRTQELFGIALENPTHRLLLELELGAGALRLRGDRTSD</sequence>
<dbReference type="Proteomes" id="UP000619788">
    <property type="component" value="Unassembled WGS sequence"/>
</dbReference>
<gene>
    <name evidence="1" type="ORF">Psi01_81770</name>
</gene>
<keyword evidence="2" id="KW-1185">Reference proteome</keyword>
<organism evidence="1 2">
    <name type="scientific">Planobispora siamensis</name>
    <dbReference type="NCBI Taxonomy" id="936338"/>
    <lineage>
        <taxon>Bacteria</taxon>
        <taxon>Bacillati</taxon>
        <taxon>Actinomycetota</taxon>
        <taxon>Actinomycetes</taxon>
        <taxon>Streptosporangiales</taxon>
        <taxon>Streptosporangiaceae</taxon>
        <taxon>Planobispora</taxon>
    </lineage>
</organism>
<name>A0A8J3WR02_9ACTN</name>
<evidence type="ECO:0000313" key="2">
    <source>
        <dbReference type="Proteomes" id="UP000619788"/>
    </source>
</evidence>
<comment type="caution">
    <text evidence="1">The sequence shown here is derived from an EMBL/GenBank/DDBJ whole genome shotgun (WGS) entry which is preliminary data.</text>
</comment>
<dbReference type="AlphaFoldDB" id="A0A8J3WR02"/>
<accession>A0A8J3WR02</accession>
<reference evidence="1 2" key="1">
    <citation type="submission" date="2021-01" db="EMBL/GenBank/DDBJ databases">
        <title>Whole genome shotgun sequence of Planobispora siamensis NBRC 107568.</title>
        <authorList>
            <person name="Komaki H."/>
            <person name="Tamura T."/>
        </authorList>
    </citation>
    <scope>NUCLEOTIDE SEQUENCE [LARGE SCALE GENOMIC DNA]</scope>
    <source>
        <strain evidence="1 2">NBRC 107568</strain>
    </source>
</reference>
<proteinExistence type="predicted"/>
<protein>
    <submittedName>
        <fullName evidence="1">Uncharacterized protein</fullName>
    </submittedName>
</protein>
<evidence type="ECO:0000313" key="1">
    <source>
        <dbReference type="EMBL" id="GIH97547.1"/>
    </source>
</evidence>